<feature type="region of interest" description="Disordered" evidence="2">
    <location>
        <begin position="339"/>
        <end position="385"/>
    </location>
</feature>
<reference evidence="4 5" key="1">
    <citation type="submission" date="2017-06" db="EMBL/GenBank/DDBJ databases">
        <authorList>
            <person name="Kim H.J."/>
            <person name="Triplett B.A."/>
        </authorList>
    </citation>
    <scope>NUCLEOTIDE SEQUENCE [LARGE SCALE GENOMIC DNA]</scope>
    <source>
        <strain evidence="4 5">DSM 13116</strain>
    </source>
</reference>
<dbReference type="InterPro" id="IPR050921">
    <property type="entry name" value="T4SS_GSP_E_ATPase"/>
</dbReference>
<dbReference type="GO" id="GO:0005524">
    <property type="term" value="F:ATP binding"/>
    <property type="evidence" value="ECO:0007669"/>
    <property type="project" value="InterPro"/>
</dbReference>
<accession>A0A238ZAK3</accession>
<proteinExistence type="inferred from homology"/>
<dbReference type="Proteomes" id="UP000198324">
    <property type="component" value="Unassembled WGS sequence"/>
</dbReference>
<comment type="similarity">
    <text evidence="1">Belongs to the GSP E family.</text>
</comment>
<keyword evidence="5" id="KW-1185">Reference proteome</keyword>
<feature type="domain" description="AAA+ ATPase" evidence="3">
    <location>
        <begin position="122"/>
        <end position="252"/>
    </location>
</feature>
<dbReference type="NCBIfam" id="TIGR01420">
    <property type="entry name" value="pilT_fam"/>
    <property type="match status" value="1"/>
</dbReference>
<dbReference type="Gene3D" id="3.30.450.90">
    <property type="match status" value="1"/>
</dbReference>
<dbReference type="AlphaFoldDB" id="A0A238ZAK3"/>
<dbReference type="PANTHER" id="PTHR30486:SF6">
    <property type="entry name" value="TYPE IV PILUS RETRACTATION ATPASE PILT"/>
    <property type="match status" value="1"/>
</dbReference>
<dbReference type="PANTHER" id="PTHR30486">
    <property type="entry name" value="TWITCHING MOTILITY PROTEIN PILT"/>
    <property type="match status" value="1"/>
</dbReference>
<dbReference type="OrthoDB" id="9805147at2"/>
<protein>
    <submittedName>
        <fullName evidence="4">Pilus retraction protein PilT</fullName>
    </submittedName>
</protein>
<dbReference type="InterPro" id="IPR003593">
    <property type="entry name" value="AAA+_ATPase"/>
</dbReference>
<dbReference type="Pfam" id="PF00437">
    <property type="entry name" value="T2SSE"/>
    <property type="match status" value="1"/>
</dbReference>
<name>A0A238ZAK3_9BACT</name>
<dbReference type="SMART" id="SM00382">
    <property type="entry name" value="AAA"/>
    <property type="match status" value="1"/>
</dbReference>
<feature type="compositionally biased region" description="Basic and acidic residues" evidence="2">
    <location>
        <begin position="345"/>
        <end position="357"/>
    </location>
</feature>
<dbReference type="RefSeq" id="WP_089273060.1">
    <property type="nucleotide sequence ID" value="NZ_FZOC01000002.1"/>
</dbReference>
<gene>
    <name evidence="4" type="ORF">SAMN04488503_1383</name>
</gene>
<dbReference type="InterPro" id="IPR027417">
    <property type="entry name" value="P-loop_NTPase"/>
</dbReference>
<dbReference type="InterPro" id="IPR001482">
    <property type="entry name" value="T2SS/T4SS_dom"/>
</dbReference>
<dbReference type="CDD" id="cd01131">
    <property type="entry name" value="PilT"/>
    <property type="match status" value="1"/>
</dbReference>
<evidence type="ECO:0000313" key="5">
    <source>
        <dbReference type="Proteomes" id="UP000198324"/>
    </source>
</evidence>
<evidence type="ECO:0000256" key="2">
    <source>
        <dbReference type="SAM" id="MobiDB-lite"/>
    </source>
</evidence>
<dbReference type="SUPFAM" id="SSF52540">
    <property type="entry name" value="P-loop containing nucleoside triphosphate hydrolases"/>
    <property type="match status" value="1"/>
</dbReference>
<dbReference type="GO" id="GO:0016887">
    <property type="term" value="F:ATP hydrolysis activity"/>
    <property type="evidence" value="ECO:0007669"/>
    <property type="project" value="InterPro"/>
</dbReference>
<dbReference type="EMBL" id="FZOC01000002">
    <property type="protein sequence ID" value="SNR80367.1"/>
    <property type="molecule type" value="Genomic_DNA"/>
</dbReference>
<evidence type="ECO:0000256" key="1">
    <source>
        <dbReference type="ARBA" id="ARBA00006611"/>
    </source>
</evidence>
<dbReference type="Gene3D" id="3.40.50.300">
    <property type="entry name" value="P-loop containing nucleotide triphosphate hydrolases"/>
    <property type="match status" value="1"/>
</dbReference>
<organism evidence="4 5">
    <name type="scientific">Humidesulfovibrio mexicanus</name>
    <dbReference type="NCBI Taxonomy" id="147047"/>
    <lineage>
        <taxon>Bacteria</taxon>
        <taxon>Pseudomonadati</taxon>
        <taxon>Thermodesulfobacteriota</taxon>
        <taxon>Desulfovibrionia</taxon>
        <taxon>Desulfovibrionales</taxon>
        <taxon>Desulfovibrionaceae</taxon>
        <taxon>Humidesulfovibrio</taxon>
    </lineage>
</organism>
<evidence type="ECO:0000259" key="3">
    <source>
        <dbReference type="SMART" id="SM00382"/>
    </source>
</evidence>
<dbReference type="InterPro" id="IPR006321">
    <property type="entry name" value="PilT/PilU"/>
</dbReference>
<evidence type="ECO:0000313" key="4">
    <source>
        <dbReference type="EMBL" id="SNR80367.1"/>
    </source>
</evidence>
<sequence>METFTKIITACYEKGYSDLHITGGHPLVCRRDGEVFFQKQHVLSHQYVDALVDRILNQRQKRQLKEHWSTDLALSVEDKRLRINAFSSHRGVSLAIRFLPSVIPDLDSLNLHPSLKDFCAARSGLLLICGSTGSGKTTTIAALINEINNTRACHVMTLEDPIEYLFTSRMAFIEQRELGKHFHSYQQGLLDVLRQAPDVIVVGEMRAPETIQLSLDAAESGHLVIATMHAGTHEEAVNRMCSLSTLAGEHIRLQLAQSLAGIVNQQLLYMPRLKHSVPLLSILRNTRAIATLIRENKLSQLDSTLETCKAKGMFTFAAYRDDYLAARTDFRQPQVLHATAPGNAPREHSSRLFDYDYRPCPGAAPQPSRRQEPDEPQTVFDGGDIDDYISELERRSS</sequence>